<keyword evidence="1" id="KW-0472">Membrane</keyword>
<feature type="transmembrane region" description="Helical" evidence="1">
    <location>
        <begin position="217"/>
        <end position="235"/>
    </location>
</feature>
<evidence type="ECO:0000313" key="3">
    <source>
        <dbReference type="Proteomes" id="UP000708208"/>
    </source>
</evidence>
<gene>
    <name evidence="2" type="ORF">AFUS01_LOCUS40701</name>
</gene>
<dbReference type="Proteomes" id="UP000708208">
    <property type="component" value="Unassembled WGS sequence"/>
</dbReference>
<feature type="transmembrane region" description="Helical" evidence="1">
    <location>
        <begin position="326"/>
        <end position="346"/>
    </location>
</feature>
<evidence type="ECO:0000256" key="1">
    <source>
        <dbReference type="SAM" id="Phobius"/>
    </source>
</evidence>
<dbReference type="AlphaFoldDB" id="A0A8J2LDH9"/>
<sequence>MQTITISHIVLTTFVNPLVIKFHENLVGYRKLVWIVQIVWFVEINTFIYTIWQKRGPLKKVFAKVQEIENLMQDSLITGILPSRKTITLVTWILSGAFILIACADMLFIDIEIQNCESLYTGIVVHQIQDHQLILKYFDPKSLTTLPLIVLGALVCSWSNVLTHYVNCSAVVYTIMLYWLTQGSIRSIQQNPQFKNFDQIVKLLNTLMDLSDLYEDSLGLMFTCYCLVLLPLHSFKFKMALSDGDNLRLCATCLHIVVWLSFIFISAQTNHLLKSVIPIVRNLPSCTISANLDEKIELQQKLSRASMLVNAISGNSFGIRGIGFTITYGLIGNIASLMVTCIVVIYQIW</sequence>
<keyword evidence="1" id="KW-1133">Transmembrane helix</keyword>
<reference evidence="2" key="1">
    <citation type="submission" date="2021-06" db="EMBL/GenBank/DDBJ databases">
        <authorList>
            <person name="Hodson N. C."/>
            <person name="Mongue J. A."/>
            <person name="Jaron S. K."/>
        </authorList>
    </citation>
    <scope>NUCLEOTIDE SEQUENCE</scope>
</reference>
<dbReference type="EMBL" id="CAJVCH010558169">
    <property type="protein sequence ID" value="CAG7830934.1"/>
    <property type="molecule type" value="Genomic_DNA"/>
</dbReference>
<proteinExistence type="predicted"/>
<protein>
    <submittedName>
        <fullName evidence="2">Uncharacterized protein</fullName>
    </submittedName>
</protein>
<accession>A0A8J2LDH9</accession>
<keyword evidence="1" id="KW-0812">Transmembrane</keyword>
<organism evidence="2 3">
    <name type="scientific">Allacma fusca</name>
    <dbReference type="NCBI Taxonomy" id="39272"/>
    <lineage>
        <taxon>Eukaryota</taxon>
        <taxon>Metazoa</taxon>
        <taxon>Ecdysozoa</taxon>
        <taxon>Arthropoda</taxon>
        <taxon>Hexapoda</taxon>
        <taxon>Collembola</taxon>
        <taxon>Symphypleona</taxon>
        <taxon>Sminthuridae</taxon>
        <taxon>Allacma</taxon>
    </lineage>
</organism>
<feature type="transmembrane region" description="Helical" evidence="1">
    <location>
        <begin position="247"/>
        <end position="267"/>
    </location>
</feature>
<comment type="caution">
    <text evidence="2">The sequence shown here is derived from an EMBL/GenBank/DDBJ whole genome shotgun (WGS) entry which is preliminary data.</text>
</comment>
<name>A0A8J2LDH9_9HEXA</name>
<evidence type="ECO:0000313" key="2">
    <source>
        <dbReference type="EMBL" id="CAG7830934.1"/>
    </source>
</evidence>
<keyword evidence="3" id="KW-1185">Reference proteome</keyword>
<feature type="transmembrane region" description="Helical" evidence="1">
    <location>
        <begin position="89"/>
        <end position="109"/>
    </location>
</feature>
<feature type="transmembrane region" description="Helical" evidence="1">
    <location>
        <begin position="32"/>
        <end position="52"/>
    </location>
</feature>